<organism evidence="2 3">
    <name type="scientific">Marivirga lumbricoides</name>
    <dbReference type="NCBI Taxonomy" id="1046115"/>
    <lineage>
        <taxon>Bacteria</taxon>
        <taxon>Pseudomonadati</taxon>
        <taxon>Bacteroidota</taxon>
        <taxon>Cytophagia</taxon>
        <taxon>Cytophagales</taxon>
        <taxon>Marivirgaceae</taxon>
        <taxon>Marivirga</taxon>
    </lineage>
</organism>
<feature type="chain" id="PRO_5045512250" description="Lipoprotein" evidence="1">
    <location>
        <begin position="21"/>
        <end position="262"/>
    </location>
</feature>
<evidence type="ECO:0000313" key="2">
    <source>
        <dbReference type="EMBL" id="GGC27978.1"/>
    </source>
</evidence>
<feature type="signal peptide" evidence="1">
    <location>
        <begin position="1"/>
        <end position="20"/>
    </location>
</feature>
<sequence length="262" mass="30802">MFRIITLSTLLFLITSCEMAKTYSDKELENILKERYNDKFNVLSNDFVLNLGYHQFTAELANNKAIVIHGTYKQKGEEISDNFPQMLHTYQCSNLIKAKLNNYYPTFKFKNSTSFNYKEINHNPIPPLEEIVMNESVSGSVDLILYLFETAKEENKKEVLEGVSAIVKEFTRWKNKSFHISVKFWEDGHFKGKDLDNINFGFNVYKEEYYDSIPVENEYIQQVLYFEFDTKDSIPNISTDDLYESIYPFENGKGFKQKLVKF</sequence>
<keyword evidence="3" id="KW-1185">Reference proteome</keyword>
<dbReference type="PROSITE" id="PS51257">
    <property type="entry name" value="PROKAR_LIPOPROTEIN"/>
    <property type="match status" value="1"/>
</dbReference>
<dbReference type="EMBL" id="BMEC01000003">
    <property type="protein sequence ID" value="GGC27978.1"/>
    <property type="molecule type" value="Genomic_DNA"/>
</dbReference>
<gene>
    <name evidence="2" type="ORF">GCM10011506_11690</name>
</gene>
<reference evidence="3" key="1">
    <citation type="journal article" date="2019" name="Int. J. Syst. Evol. Microbiol.">
        <title>The Global Catalogue of Microorganisms (GCM) 10K type strain sequencing project: providing services to taxonomists for standard genome sequencing and annotation.</title>
        <authorList>
            <consortium name="The Broad Institute Genomics Platform"/>
            <consortium name="The Broad Institute Genome Sequencing Center for Infectious Disease"/>
            <person name="Wu L."/>
            <person name="Ma J."/>
        </authorList>
    </citation>
    <scope>NUCLEOTIDE SEQUENCE [LARGE SCALE GENOMIC DNA]</scope>
    <source>
        <strain evidence="3">CGMCC 1.10832</strain>
    </source>
</reference>
<accession>A0ABQ1LR10</accession>
<name>A0ABQ1LR10_9BACT</name>
<protein>
    <recommendedName>
        <fullName evidence="4">Lipoprotein</fullName>
    </recommendedName>
</protein>
<comment type="caution">
    <text evidence="2">The sequence shown here is derived from an EMBL/GenBank/DDBJ whole genome shotgun (WGS) entry which is preliminary data.</text>
</comment>
<dbReference type="Proteomes" id="UP000636010">
    <property type="component" value="Unassembled WGS sequence"/>
</dbReference>
<evidence type="ECO:0008006" key="4">
    <source>
        <dbReference type="Google" id="ProtNLM"/>
    </source>
</evidence>
<evidence type="ECO:0000256" key="1">
    <source>
        <dbReference type="SAM" id="SignalP"/>
    </source>
</evidence>
<evidence type="ECO:0000313" key="3">
    <source>
        <dbReference type="Proteomes" id="UP000636010"/>
    </source>
</evidence>
<keyword evidence="1" id="KW-0732">Signal</keyword>
<proteinExistence type="predicted"/>